<evidence type="ECO:0000313" key="2">
    <source>
        <dbReference type="EMBL" id="MSE09705.1"/>
    </source>
</evidence>
<keyword evidence="1" id="KW-0812">Transmembrane</keyword>
<dbReference type="GO" id="GO:0016020">
    <property type="term" value="C:membrane"/>
    <property type="evidence" value="ECO:0007669"/>
    <property type="project" value="InterPro"/>
</dbReference>
<proteinExistence type="predicted"/>
<dbReference type="Proteomes" id="UP000467635">
    <property type="component" value="Unassembled WGS sequence"/>
</dbReference>
<feature type="transmembrane region" description="Helical" evidence="1">
    <location>
        <begin position="34"/>
        <end position="53"/>
    </location>
</feature>
<feature type="transmembrane region" description="Helical" evidence="1">
    <location>
        <begin position="59"/>
        <end position="77"/>
    </location>
</feature>
<dbReference type="InterPro" id="IPR008523">
    <property type="entry name" value="DUF805"/>
</dbReference>
<keyword evidence="1" id="KW-1133">Transmembrane helix</keyword>
<dbReference type="Pfam" id="PF05656">
    <property type="entry name" value="DUF805"/>
    <property type="match status" value="1"/>
</dbReference>
<dbReference type="AlphaFoldDB" id="A0A7X2MHN1"/>
<accession>A0A7X2MHN1</accession>
<dbReference type="EMBL" id="WKKX01001143">
    <property type="protein sequence ID" value="MSE09705.1"/>
    <property type="molecule type" value="Genomic_DNA"/>
</dbReference>
<gene>
    <name evidence="2" type="ORF">GKC33_13885</name>
</gene>
<name>A0A7X2MHN1_9LACO</name>
<evidence type="ECO:0000313" key="3">
    <source>
        <dbReference type="Proteomes" id="UP000467635"/>
    </source>
</evidence>
<sequence>MAYNENQNPNLGESTILMFKDIYRYGKRMGRADYWWGMLGIAILTFIDILVYSLIPETWLGDCLCSGIALVLFLAYLSATARRLRDVGYSGWLTLMAI</sequence>
<keyword evidence="1" id="KW-0472">Membrane</keyword>
<feature type="non-terminal residue" evidence="2">
    <location>
        <position position="98"/>
    </location>
</feature>
<evidence type="ECO:0000256" key="1">
    <source>
        <dbReference type="SAM" id="Phobius"/>
    </source>
</evidence>
<reference evidence="2 3" key="1">
    <citation type="submission" date="2019-11" db="EMBL/GenBank/DDBJ databases">
        <title>Draft Genome Sequence of Plant Growth-Promoting Rhizosphere-Associated Bacteria.</title>
        <authorList>
            <person name="Vasilyev I.Y."/>
            <person name="Radchenko V."/>
            <person name="Ilnitskaya E.V."/>
        </authorList>
    </citation>
    <scope>NUCLEOTIDE SEQUENCE [LARGE SCALE GENOMIC DNA]</scope>
    <source>
        <strain evidence="2 3">VRA_01-1sq_f</strain>
    </source>
</reference>
<protein>
    <submittedName>
        <fullName evidence="2">DUF805 domain-containing protein</fullName>
    </submittedName>
</protein>
<comment type="caution">
    <text evidence="2">The sequence shown here is derived from an EMBL/GenBank/DDBJ whole genome shotgun (WGS) entry which is preliminary data.</text>
</comment>
<organism evidence="2 3">
    <name type="scientific">Ligilactobacillus salivarius</name>
    <dbReference type="NCBI Taxonomy" id="1624"/>
    <lineage>
        <taxon>Bacteria</taxon>
        <taxon>Bacillati</taxon>
        <taxon>Bacillota</taxon>
        <taxon>Bacilli</taxon>
        <taxon>Lactobacillales</taxon>
        <taxon>Lactobacillaceae</taxon>
        <taxon>Ligilactobacillus</taxon>
    </lineage>
</organism>